<dbReference type="GO" id="GO:0006950">
    <property type="term" value="P:response to stress"/>
    <property type="evidence" value="ECO:0007669"/>
    <property type="project" value="TreeGrafter"/>
</dbReference>
<dbReference type="SMART" id="SM00347">
    <property type="entry name" value="HTH_MARR"/>
    <property type="match status" value="1"/>
</dbReference>
<dbReference type="InterPro" id="IPR036388">
    <property type="entry name" value="WH-like_DNA-bd_sf"/>
</dbReference>
<dbReference type="Pfam" id="PF12802">
    <property type="entry name" value="MarR_2"/>
    <property type="match status" value="1"/>
</dbReference>
<dbReference type="PROSITE" id="PS01117">
    <property type="entry name" value="HTH_MARR_1"/>
    <property type="match status" value="1"/>
</dbReference>
<keyword evidence="3" id="KW-0804">Transcription</keyword>
<dbReference type="InterPro" id="IPR000835">
    <property type="entry name" value="HTH_MarR-typ"/>
</dbReference>
<name>A0A126V0C6_9RHOB</name>
<reference evidence="5 6" key="1">
    <citation type="submission" date="2016-02" db="EMBL/GenBank/DDBJ databases">
        <title>Complete genome sequence of Halocynthiibacter arcticus PAMC 20958t from arctic marine sediment.</title>
        <authorList>
            <person name="Lee Y.M."/>
            <person name="Baek K."/>
            <person name="Lee H.K."/>
            <person name="Shin S.C."/>
        </authorList>
    </citation>
    <scope>NUCLEOTIDE SEQUENCE [LARGE SCALE GENOMIC DNA]</scope>
    <source>
        <strain evidence="5">PAMC 20958</strain>
    </source>
</reference>
<dbReference type="PANTHER" id="PTHR33164">
    <property type="entry name" value="TRANSCRIPTIONAL REGULATOR, MARR FAMILY"/>
    <property type="match status" value="1"/>
</dbReference>
<dbReference type="Proteomes" id="UP000070371">
    <property type="component" value="Chromosome"/>
</dbReference>
<evidence type="ECO:0000256" key="3">
    <source>
        <dbReference type="ARBA" id="ARBA00023163"/>
    </source>
</evidence>
<keyword evidence="6" id="KW-1185">Reference proteome</keyword>
<evidence type="ECO:0000313" key="5">
    <source>
        <dbReference type="EMBL" id="AML51607.1"/>
    </source>
</evidence>
<dbReference type="STRING" id="1579316.RC74_10335"/>
<dbReference type="SUPFAM" id="SSF46785">
    <property type="entry name" value="Winged helix' DNA-binding domain"/>
    <property type="match status" value="1"/>
</dbReference>
<dbReference type="InterPro" id="IPR039422">
    <property type="entry name" value="MarR/SlyA-like"/>
</dbReference>
<dbReference type="RefSeq" id="WP_039004651.1">
    <property type="nucleotide sequence ID" value="NZ_CP014327.1"/>
</dbReference>
<dbReference type="GO" id="GO:0003677">
    <property type="term" value="F:DNA binding"/>
    <property type="evidence" value="ECO:0007669"/>
    <property type="project" value="UniProtKB-KW"/>
</dbReference>
<dbReference type="PRINTS" id="PR00598">
    <property type="entry name" value="HTHMARR"/>
</dbReference>
<dbReference type="EMBL" id="CP014327">
    <property type="protein sequence ID" value="AML51607.1"/>
    <property type="molecule type" value="Genomic_DNA"/>
</dbReference>
<dbReference type="KEGG" id="hat:RC74_10335"/>
<dbReference type="PANTHER" id="PTHR33164:SF43">
    <property type="entry name" value="HTH-TYPE TRANSCRIPTIONAL REPRESSOR YETL"/>
    <property type="match status" value="1"/>
</dbReference>
<organism evidence="5 6">
    <name type="scientific">Falsihalocynthiibacter arcticus</name>
    <dbReference type="NCBI Taxonomy" id="1579316"/>
    <lineage>
        <taxon>Bacteria</taxon>
        <taxon>Pseudomonadati</taxon>
        <taxon>Pseudomonadota</taxon>
        <taxon>Alphaproteobacteria</taxon>
        <taxon>Rhodobacterales</taxon>
        <taxon>Roseobacteraceae</taxon>
        <taxon>Falsihalocynthiibacter</taxon>
    </lineage>
</organism>
<sequence length="151" mass="16783">MLSEKPYLLHASIGYQLSKTARLQERGFETELKSLGLTRISWCILLAVHTESLRNPSAIADFVGIDRTATSRALTKMARDGLVERNEEQSDGRRASVQATKLGRTRLEKATQSARKNAAHFEAKLSGMEQESLRSLLLKLQYGEGSPLPNL</sequence>
<protein>
    <recommendedName>
        <fullName evidence="4">HTH marR-type domain-containing protein</fullName>
    </recommendedName>
</protein>
<proteinExistence type="predicted"/>
<accession>A0A126V0C6</accession>
<evidence type="ECO:0000256" key="1">
    <source>
        <dbReference type="ARBA" id="ARBA00023015"/>
    </source>
</evidence>
<dbReference type="AlphaFoldDB" id="A0A126V0C6"/>
<keyword evidence="1" id="KW-0805">Transcription regulation</keyword>
<dbReference type="InterPro" id="IPR023187">
    <property type="entry name" value="Tscrpt_reg_MarR-type_CS"/>
</dbReference>
<dbReference type="PROSITE" id="PS50995">
    <property type="entry name" value="HTH_MARR_2"/>
    <property type="match status" value="1"/>
</dbReference>
<evidence type="ECO:0000256" key="2">
    <source>
        <dbReference type="ARBA" id="ARBA00023125"/>
    </source>
</evidence>
<dbReference type="GO" id="GO:0003700">
    <property type="term" value="F:DNA-binding transcription factor activity"/>
    <property type="evidence" value="ECO:0007669"/>
    <property type="project" value="InterPro"/>
</dbReference>
<feature type="domain" description="HTH marR-type" evidence="4">
    <location>
        <begin position="10"/>
        <end position="142"/>
    </location>
</feature>
<keyword evidence="2" id="KW-0238">DNA-binding</keyword>
<dbReference type="Gene3D" id="1.10.10.10">
    <property type="entry name" value="Winged helix-like DNA-binding domain superfamily/Winged helix DNA-binding domain"/>
    <property type="match status" value="1"/>
</dbReference>
<dbReference type="InterPro" id="IPR036390">
    <property type="entry name" value="WH_DNA-bd_sf"/>
</dbReference>
<evidence type="ECO:0000313" key="6">
    <source>
        <dbReference type="Proteomes" id="UP000070371"/>
    </source>
</evidence>
<evidence type="ECO:0000259" key="4">
    <source>
        <dbReference type="PROSITE" id="PS50995"/>
    </source>
</evidence>
<gene>
    <name evidence="5" type="ORF">RC74_10335</name>
</gene>